<evidence type="ECO:0000313" key="1">
    <source>
        <dbReference type="EMBL" id="KAK6734276.1"/>
    </source>
</evidence>
<name>A0ABR1CAJ7_NECAM</name>
<protein>
    <submittedName>
        <fullName evidence="1">Uncharacterized protein</fullName>
    </submittedName>
</protein>
<organism evidence="1 2">
    <name type="scientific">Necator americanus</name>
    <name type="common">Human hookworm</name>
    <dbReference type="NCBI Taxonomy" id="51031"/>
    <lineage>
        <taxon>Eukaryota</taxon>
        <taxon>Metazoa</taxon>
        <taxon>Ecdysozoa</taxon>
        <taxon>Nematoda</taxon>
        <taxon>Chromadorea</taxon>
        <taxon>Rhabditida</taxon>
        <taxon>Rhabditina</taxon>
        <taxon>Rhabditomorpha</taxon>
        <taxon>Strongyloidea</taxon>
        <taxon>Ancylostomatidae</taxon>
        <taxon>Bunostominae</taxon>
        <taxon>Necator</taxon>
    </lineage>
</organism>
<gene>
    <name evidence="1" type="primary">Necator_chrII.g5618</name>
    <name evidence="1" type="ORF">RB195_017825</name>
</gene>
<dbReference type="Proteomes" id="UP001303046">
    <property type="component" value="Unassembled WGS sequence"/>
</dbReference>
<reference evidence="1 2" key="1">
    <citation type="submission" date="2023-08" db="EMBL/GenBank/DDBJ databases">
        <title>A Necator americanus chromosomal reference genome.</title>
        <authorList>
            <person name="Ilik V."/>
            <person name="Petrzelkova K.J."/>
            <person name="Pardy F."/>
            <person name="Fuh T."/>
            <person name="Niatou-Singa F.S."/>
            <person name="Gouil Q."/>
            <person name="Baker L."/>
            <person name="Ritchie M.E."/>
            <person name="Jex A.R."/>
            <person name="Gazzola D."/>
            <person name="Li H."/>
            <person name="Toshio Fujiwara R."/>
            <person name="Zhan B."/>
            <person name="Aroian R.V."/>
            <person name="Pafco B."/>
            <person name="Schwarz E.M."/>
        </authorList>
    </citation>
    <scope>NUCLEOTIDE SEQUENCE [LARGE SCALE GENOMIC DNA]</scope>
    <source>
        <strain evidence="1 2">Aroian</strain>
        <tissue evidence="1">Whole animal</tissue>
    </source>
</reference>
<proteinExistence type="predicted"/>
<accession>A0ABR1CAJ7</accession>
<evidence type="ECO:0000313" key="2">
    <source>
        <dbReference type="Proteomes" id="UP001303046"/>
    </source>
</evidence>
<sequence length="102" mass="11073">MLEQSGEDIQSCGAYPHVFNSKRPIRVISCSKESMRIAAPVLSRTPTSLKHLLSHVPKGGFIPGLHPVSNGRSRQISVSPMTSHLIFPAFIIRSSMAAFDAS</sequence>
<comment type="caution">
    <text evidence="1">The sequence shown here is derived from an EMBL/GenBank/DDBJ whole genome shotgun (WGS) entry which is preliminary data.</text>
</comment>
<dbReference type="EMBL" id="JAVFWL010000002">
    <property type="protein sequence ID" value="KAK6734276.1"/>
    <property type="molecule type" value="Genomic_DNA"/>
</dbReference>
<keyword evidence="2" id="KW-1185">Reference proteome</keyword>